<name>A0A081BCI3_9HYPH</name>
<comment type="caution">
    <text evidence="1">The sequence shown here is derived from an EMBL/GenBank/DDBJ whole genome shotgun (WGS) entry which is preliminary data.</text>
</comment>
<evidence type="ECO:0000313" key="1">
    <source>
        <dbReference type="EMBL" id="GAK45751.1"/>
    </source>
</evidence>
<dbReference type="Pfam" id="PF07310">
    <property type="entry name" value="PAS_5"/>
    <property type="match status" value="1"/>
</dbReference>
<dbReference type="STRING" id="1333998.M2A_2250"/>
<dbReference type="Proteomes" id="UP000028702">
    <property type="component" value="Unassembled WGS sequence"/>
</dbReference>
<protein>
    <submittedName>
        <fullName evidence="1">Conserved protein</fullName>
    </submittedName>
</protein>
<gene>
    <name evidence="1" type="ORF">M2A_2250</name>
</gene>
<dbReference type="EMBL" id="BBIO01000011">
    <property type="protein sequence ID" value="GAK45751.1"/>
    <property type="molecule type" value="Genomic_DNA"/>
</dbReference>
<proteinExistence type="predicted"/>
<reference evidence="1 2" key="1">
    <citation type="submission" date="2014-07" db="EMBL/GenBank/DDBJ databases">
        <title>Tepidicaulis marinum gen. nov., sp. nov., a novel marine bacterium denitrifying nitrate to nitrous oxide strictly under microaerobic conditions.</title>
        <authorList>
            <person name="Takeuchi M."/>
            <person name="Yamagishi T."/>
            <person name="Kamagata Y."/>
            <person name="Oshima K."/>
            <person name="Hattori M."/>
            <person name="Katayama T."/>
            <person name="Hanada S."/>
            <person name="Tamaki H."/>
            <person name="Marumo K."/>
            <person name="Maeda H."/>
            <person name="Nedachi M."/>
            <person name="Iwasaki W."/>
            <person name="Suwa Y."/>
            <person name="Sakata S."/>
        </authorList>
    </citation>
    <scope>NUCLEOTIDE SEQUENCE [LARGE SCALE GENOMIC DNA]</scope>
    <source>
        <strain evidence="1 2">MA2</strain>
    </source>
</reference>
<sequence length="184" mass="20366">MTDDLPPNLRLFLDCYQTARKKHGLKGAPRQKDLPLREMAPVLPELDIVERTAEGELVFRLIGTEVEKRFGPGYTKRPFRELGGKGNQSLALQGLELIAPLPCGVLWTSANRFKSGIELNVAILSLPLTIQEGEAVPSGFASCHAPLDAIPPFREDDDIFVYFKPLEFQYVDLGNGVPDMPFGT</sequence>
<evidence type="ECO:0000313" key="2">
    <source>
        <dbReference type="Proteomes" id="UP000028702"/>
    </source>
</evidence>
<dbReference type="InterPro" id="IPR009922">
    <property type="entry name" value="DUF1457"/>
</dbReference>
<keyword evidence="2" id="KW-1185">Reference proteome</keyword>
<dbReference type="AlphaFoldDB" id="A0A081BCI3"/>
<accession>A0A081BCI3</accession>
<dbReference type="RefSeq" id="WP_045447277.1">
    <property type="nucleotide sequence ID" value="NZ_BBIO01000011.1"/>
</dbReference>
<organism evidence="1 2">
    <name type="scientific">Tepidicaulis marinus</name>
    <dbReference type="NCBI Taxonomy" id="1333998"/>
    <lineage>
        <taxon>Bacteria</taxon>
        <taxon>Pseudomonadati</taxon>
        <taxon>Pseudomonadota</taxon>
        <taxon>Alphaproteobacteria</taxon>
        <taxon>Hyphomicrobiales</taxon>
        <taxon>Parvibaculaceae</taxon>
        <taxon>Tepidicaulis</taxon>
    </lineage>
</organism>